<feature type="signal peptide" evidence="5">
    <location>
        <begin position="1"/>
        <end position="23"/>
    </location>
</feature>
<dbReference type="PANTHER" id="PTHR35936:SF35">
    <property type="entry name" value="L-CYSTINE-BINDING PROTEIN TCYJ"/>
    <property type="match status" value="1"/>
</dbReference>
<dbReference type="Gene3D" id="3.40.190.10">
    <property type="entry name" value="Periplasmic binding protein-like II"/>
    <property type="match status" value="2"/>
</dbReference>
<comment type="similarity">
    <text evidence="2 4">Belongs to the bacterial solute-binding protein 3 family.</text>
</comment>
<dbReference type="PATRIC" id="fig|505345.7.peg.1115"/>
<dbReference type="SMART" id="SM00062">
    <property type="entry name" value="PBPb"/>
    <property type="match status" value="1"/>
</dbReference>
<evidence type="ECO:0000259" key="6">
    <source>
        <dbReference type="SMART" id="SM00062"/>
    </source>
</evidence>
<protein>
    <recommendedName>
        <fullName evidence="6">Solute-binding protein family 3/N-terminal domain-containing protein</fullName>
    </recommendedName>
</protein>
<proteinExistence type="inferred from homology"/>
<dbReference type="EMBL" id="JTJM01000023">
    <property type="protein sequence ID" value="OBW92181.1"/>
    <property type="molecule type" value="Genomic_DNA"/>
</dbReference>
<evidence type="ECO:0000313" key="7">
    <source>
        <dbReference type="EMBL" id="OBW92181.1"/>
    </source>
</evidence>
<dbReference type="GO" id="GO:0030313">
    <property type="term" value="C:cell envelope"/>
    <property type="evidence" value="ECO:0007669"/>
    <property type="project" value="UniProtKB-SubCell"/>
</dbReference>
<comment type="caution">
    <text evidence="7">The sequence shown here is derived from an EMBL/GenBank/DDBJ whole genome shotgun (WGS) entry which is preliminary data.</text>
</comment>
<evidence type="ECO:0000256" key="3">
    <source>
        <dbReference type="ARBA" id="ARBA00022729"/>
    </source>
</evidence>
<gene>
    <name evidence="7" type="ORF">QV01_05600</name>
</gene>
<feature type="domain" description="Solute-binding protein family 3/N-terminal" evidence="6">
    <location>
        <begin position="33"/>
        <end position="255"/>
    </location>
</feature>
<evidence type="ECO:0000256" key="5">
    <source>
        <dbReference type="SAM" id="SignalP"/>
    </source>
</evidence>
<organism evidence="7 8">
    <name type="scientific">Gallibacterium genomosp. 3</name>
    <dbReference type="NCBI Taxonomy" id="505345"/>
    <lineage>
        <taxon>Bacteria</taxon>
        <taxon>Pseudomonadati</taxon>
        <taxon>Pseudomonadota</taxon>
        <taxon>Gammaproteobacteria</taxon>
        <taxon>Pasteurellales</taxon>
        <taxon>Pasteurellaceae</taxon>
        <taxon>Gallibacterium</taxon>
    </lineage>
</organism>
<evidence type="ECO:0000256" key="2">
    <source>
        <dbReference type="ARBA" id="ARBA00010333"/>
    </source>
</evidence>
<dbReference type="Pfam" id="PF00497">
    <property type="entry name" value="SBP_bac_3"/>
    <property type="match status" value="1"/>
</dbReference>
<keyword evidence="8" id="KW-1185">Reference proteome</keyword>
<dbReference type="InterPro" id="IPR001638">
    <property type="entry name" value="Solute-binding_3/MltF_N"/>
</dbReference>
<dbReference type="InterPro" id="IPR018313">
    <property type="entry name" value="SBP_3_CS"/>
</dbReference>
<dbReference type="SUPFAM" id="SSF53850">
    <property type="entry name" value="Periplasmic binding protein-like II"/>
    <property type="match status" value="1"/>
</dbReference>
<feature type="chain" id="PRO_5008358781" description="Solute-binding protein family 3/N-terminal domain-containing protein" evidence="5">
    <location>
        <begin position="24"/>
        <end position="259"/>
    </location>
</feature>
<dbReference type="PANTHER" id="PTHR35936">
    <property type="entry name" value="MEMBRANE-BOUND LYTIC MUREIN TRANSGLYCOSYLASE F"/>
    <property type="match status" value="1"/>
</dbReference>
<reference evidence="7 8" key="1">
    <citation type="submission" date="2014-11" db="EMBL/GenBank/DDBJ databases">
        <title>Pan-genome of Gallibacterium spp.</title>
        <authorList>
            <person name="Kudirkiene E."/>
            <person name="Bojesen A.M."/>
        </authorList>
    </citation>
    <scope>NUCLEOTIDE SEQUENCE [LARGE SCALE GENOMIC DNA]</scope>
    <source>
        <strain evidence="7 8">F151</strain>
    </source>
</reference>
<name>A0A1A7NRN3_9PAST</name>
<comment type="subcellular location">
    <subcellularLocation>
        <location evidence="1">Cell envelope</location>
    </subcellularLocation>
</comment>
<dbReference type="OrthoDB" id="9768183at2"/>
<dbReference type="RefSeq" id="WP_065239255.1">
    <property type="nucleotide sequence ID" value="NZ_JTJM01000023.1"/>
</dbReference>
<dbReference type="AlphaFoldDB" id="A0A1A7NRN3"/>
<dbReference type="Proteomes" id="UP000243558">
    <property type="component" value="Unassembled WGS sequence"/>
</dbReference>
<evidence type="ECO:0000256" key="1">
    <source>
        <dbReference type="ARBA" id="ARBA00004196"/>
    </source>
</evidence>
<sequence>MLLRKIVKGLVVLGFFSVTAAFANQADWMTKDTLTVGTEGTYPPFTYHDENGKLTGYDVEVARAVAEKLGLKIEFKETAWNALLAGLNNGRFDTVVNQVTMNDERRKKYQSSLPYSYSGAALAVRSSLSQVHAVKDLKGLKGGLAFTSNFADLVRQNQGEVVPVEGGLGQEMALVAQGRVDFTLNDRLAVLYYQKKLNANDKIQVIDLPEEGKVSAGFIVRKDDNDKLKKLNQALTELKKEGKLAAISKQFFGVDISEQ</sequence>
<evidence type="ECO:0000256" key="4">
    <source>
        <dbReference type="RuleBase" id="RU003744"/>
    </source>
</evidence>
<keyword evidence="3 5" id="KW-0732">Signal</keyword>
<accession>A0A1A7NRN3</accession>
<evidence type="ECO:0000313" key="8">
    <source>
        <dbReference type="Proteomes" id="UP000243558"/>
    </source>
</evidence>
<dbReference type="PROSITE" id="PS01039">
    <property type="entry name" value="SBP_BACTERIAL_3"/>
    <property type="match status" value="1"/>
</dbReference>